<dbReference type="EMBL" id="LNYO01000013">
    <property type="protein sequence ID" value="KTD35703.1"/>
    <property type="molecule type" value="Genomic_DNA"/>
</dbReference>
<gene>
    <name evidence="5" type="ORF">Lnau_0687</name>
</gene>
<keyword evidence="2" id="KW-0677">Repeat</keyword>
<reference evidence="5 6" key="1">
    <citation type="submission" date="2015-11" db="EMBL/GenBank/DDBJ databases">
        <title>Genomic analysis of 38 Legionella species identifies large and diverse effector repertoires.</title>
        <authorList>
            <person name="Burstein D."/>
            <person name="Amaro F."/>
            <person name="Zusman T."/>
            <person name="Lifshitz Z."/>
            <person name="Cohen O."/>
            <person name="Gilbert J.A."/>
            <person name="Pupko T."/>
            <person name="Shuman H.A."/>
            <person name="Segal G."/>
        </authorList>
    </citation>
    <scope>NUCLEOTIDE SEQUENCE [LARGE SCALE GENOMIC DNA]</scope>
    <source>
        <strain evidence="5 6">ATCC 49506</strain>
    </source>
</reference>
<dbReference type="InterPro" id="IPR001680">
    <property type="entry name" value="WD40_rpt"/>
</dbReference>
<dbReference type="GO" id="GO:0031145">
    <property type="term" value="P:anaphase-promoting complex-dependent catabolic process"/>
    <property type="evidence" value="ECO:0007669"/>
    <property type="project" value="TreeGrafter"/>
</dbReference>
<dbReference type="STRING" id="45070.Lnau_0687"/>
<evidence type="ECO:0000256" key="4">
    <source>
        <dbReference type="SAM" id="MobiDB-lite"/>
    </source>
</evidence>
<comment type="caution">
    <text evidence="5">The sequence shown here is derived from an EMBL/GenBank/DDBJ whole genome shotgun (WGS) entry which is preliminary data.</text>
</comment>
<accession>A0A0W0WTP3</accession>
<dbReference type="PATRIC" id="fig|45070.6.peg.731"/>
<dbReference type="InterPro" id="IPR036322">
    <property type="entry name" value="WD40_repeat_dom_sf"/>
</dbReference>
<feature type="compositionally biased region" description="Polar residues" evidence="4">
    <location>
        <begin position="38"/>
        <end position="54"/>
    </location>
</feature>
<evidence type="ECO:0000256" key="2">
    <source>
        <dbReference type="ARBA" id="ARBA00022737"/>
    </source>
</evidence>
<dbReference type="Pfam" id="PF00400">
    <property type="entry name" value="WD40"/>
    <property type="match status" value="1"/>
</dbReference>
<dbReference type="GO" id="GO:0010997">
    <property type="term" value="F:anaphase-promoting complex binding"/>
    <property type="evidence" value="ECO:0007669"/>
    <property type="project" value="InterPro"/>
</dbReference>
<dbReference type="InterPro" id="IPR033010">
    <property type="entry name" value="Cdc20/Fizzy"/>
</dbReference>
<proteinExistence type="predicted"/>
<sequence>MYSKHNYDFFQTKDRKTPRKKTRMSDREIPLRAKDSNTSELQSAKLSGSFKSPSDLQHSSHDEYEYASALCPALWNMPYEDMYKDRLLSLSIPPHYKPKPSVEKATFTPVAEQYINVSGLPKDYYLNPLCWADKTEICIGLNDTMFIYNLKTHKANYYIGSSAITALAYNSGGSNAGIYAIAGLDGKVHYIDSGVLAEFRLTHGIGACTKIVSDGAHGFYAASKYSHSLTHIDLRNPPGSHPVHIFENYIAGFTFSQQNDVGTLAISNGTTVEIYDPSYLNHPRLIFKEHRSPSKALAFSPNNKYIASGGGTDDQSLKIWNPESGKIISQATTTYAQVCNVHWLDEQNIFITEGYNSGVSCWTINGRQLRKSGSSSDPHKDRVLYSAQDPAAPQKIVTASPDQILSFWSVRKKSAASKAEIPGIPGIPDSFLSGNRIR</sequence>
<dbReference type="Proteomes" id="UP000054725">
    <property type="component" value="Unassembled WGS sequence"/>
</dbReference>
<dbReference type="GO" id="GO:1905786">
    <property type="term" value="P:positive regulation of anaphase-promoting complex-dependent catabolic process"/>
    <property type="evidence" value="ECO:0007669"/>
    <property type="project" value="TreeGrafter"/>
</dbReference>
<dbReference type="RefSeq" id="WP_058503754.1">
    <property type="nucleotide sequence ID" value="NZ_CAAAIF010000001.1"/>
</dbReference>
<feature type="compositionally biased region" description="Basic and acidic residues" evidence="4">
    <location>
        <begin position="1"/>
        <end position="15"/>
    </location>
</feature>
<feature type="compositionally biased region" description="Basic and acidic residues" evidence="4">
    <location>
        <begin position="23"/>
        <end position="37"/>
    </location>
</feature>
<evidence type="ECO:0000313" key="5">
    <source>
        <dbReference type="EMBL" id="KTD35703.1"/>
    </source>
</evidence>
<dbReference type="PANTHER" id="PTHR19918">
    <property type="entry name" value="CELL DIVISION CYCLE 20 CDC20 FIZZY -RELATED"/>
    <property type="match status" value="1"/>
</dbReference>
<dbReference type="SMART" id="SM00320">
    <property type="entry name" value="WD40"/>
    <property type="match status" value="4"/>
</dbReference>
<feature type="region of interest" description="Disordered" evidence="4">
    <location>
        <begin position="1"/>
        <end position="54"/>
    </location>
</feature>
<dbReference type="SUPFAM" id="SSF50978">
    <property type="entry name" value="WD40 repeat-like"/>
    <property type="match status" value="1"/>
</dbReference>
<dbReference type="OrthoDB" id="511103at2"/>
<keyword evidence="3" id="KW-0131">Cell cycle</keyword>
<dbReference type="InterPro" id="IPR015943">
    <property type="entry name" value="WD40/YVTN_repeat-like_dom_sf"/>
</dbReference>
<protein>
    <submittedName>
        <fullName evidence="5">WD40 domain-containing protein</fullName>
    </submittedName>
</protein>
<keyword evidence="1" id="KW-0853">WD repeat</keyword>
<dbReference type="GO" id="GO:1990757">
    <property type="term" value="F:ubiquitin ligase activator activity"/>
    <property type="evidence" value="ECO:0007669"/>
    <property type="project" value="TreeGrafter"/>
</dbReference>
<evidence type="ECO:0000256" key="3">
    <source>
        <dbReference type="ARBA" id="ARBA00023306"/>
    </source>
</evidence>
<dbReference type="PANTHER" id="PTHR19918:SF1">
    <property type="entry name" value="FIZZY-RELATED PROTEIN HOMOLOG"/>
    <property type="match status" value="1"/>
</dbReference>
<evidence type="ECO:0000256" key="1">
    <source>
        <dbReference type="ARBA" id="ARBA00022574"/>
    </source>
</evidence>
<organism evidence="5 6">
    <name type="scientific">Legionella nautarum</name>
    <dbReference type="NCBI Taxonomy" id="45070"/>
    <lineage>
        <taxon>Bacteria</taxon>
        <taxon>Pseudomonadati</taxon>
        <taxon>Pseudomonadota</taxon>
        <taxon>Gammaproteobacteria</taxon>
        <taxon>Legionellales</taxon>
        <taxon>Legionellaceae</taxon>
        <taxon>Legionella</taxon>
    </lineage>
</organism>
<dbReference type="Gene3D" id="2.130.10.10">
    <property type="entry name" value="YVTN repeat-like/Quinoprotein amine dehydrogenase"/>
    <property type="match status" value="1"/>
</dbReference>
<name>A0A0W0WTP3_9GAMM</name>
<evidence type="ECO:0000313" key="6">
    <source>
        <dbReference type="Proteomes" id="UP000054725"/>
    </source>
</evidence>
<keyword evidence="6" id="KW-1185">Reference proteome</keyword>
<dbReference type="AlphaFoldDB" id="A0A0W0WTP3"/>